<evidence type="ECO:0000313" key="2">
    <source>
        <dbReference type="Proteomes" id="UP001595386"/>
    </source>
</evidence>
<accession>A0ABV7B3M7</accession>
<organism evidence="1 2">
    <name type="scientific">Halomonas tibetensis</name>
    <dbReference type="NCBI Taxonomy" id="2259590"/>
    <lineage>
        <taxon>Bacteria</taxon>
        <taxon>Pseudomonadati</taxon>
        <taxon>Pseudomonadota</taxon>
        <taxon>Gammaproteobacteria</taxon>
        <taxon>Oceanospirillales</taxon>
        <taxon>Halomonadaceae</taxon>
        <taxon>Halomonas</taxon>
    </lineage>
</organism>
<dbReference type="RefSeq" id="WP_379755542.1">
    <property type="nucleotide sequence ID" value="NZ_JBHRSQ010000007.1"/>
</dbReference>
<evidence type="ECO:0000313" key="1">
    <source>
        <dbReference type="EMBL" id="MFC2991384.1"/>
    </source>
</evidence>
<gene>
    <name evidence="1" type="ORF">ACFODV_05010</name>
</gene>
<comment type="caution">
    <text evidence="1">The sequence shown here is derived from an EMBL/GenBank/DDBJ whole genome shotgun (WGS) entry which is preliminary data.</text>
</comment>
<proteinExistence type="predicted"/>
<dbReference type="Proteomes" id="UP001595386">
    <property type="component" value="Unassembled WGS sequence"/>
</dbReference>
<protein>
    <submittedName>
        <fullName evidence="1">DUF47 domain-containing protein</fullName>
    </submittedName>
</protein>
<dbReference type="InterPro" id="IPR038078">
    <property type="entry name" value="PhoU-like_sf"/>
</dbReference>
<dbReference type="Gene3D" id="1.20.58.220">
    <property type="entry name" value="Phosphate transport system protein phou homolog 2, domain 2"/>
    <property type="match status" value="1"/>
</dbReference>
<dbReference type="EMBL" id="JBHRSQ010000007">
    <property type="protein sequence ID" value="MFC2991384.1"/>
    <property type="molecule type" value="Genomic_DNA"/>
</dbReference>
<reference evidence="2" key="1">
    <citation type="journal article" date="2019" name="Int. J. Syst. Evol. Microbiol.">
        <title>The Global Catalogue of Microorganisms (GCM) 10K type strain sequencing project: providing services to taxonomists for standard genome sequencing and annotation.</title>
        <authorList>
            <consortium name="The Broad Institute Genomics Platform"/>
            <consortium name="The Broad Institute Genome Sequencing Center for Infectious Disease"/>
            <person name="Wu L."/>
            <person name="Ma J."/>
        </authorList>
    </citation>
    <scope>NUCLEOTIDE SEQUENCE [LARGE SCALE GENOMIC DNA]</scope>
    <source>
        <strain evidence="2">KCTC 52660</strain>
    </source>
</reference>
<keyword evidence="2" id="KW-1185">Reference proteome</keyword>
<sequence length="646" mass="71612">MDKVDVVASLGQEQLLRPAWITAALAANDRLKVYLSLLQAAQAHADQPTTTSLDFSDELSSAGITSPWLKDLAATAFRTGRLLNIPELPRLAAMLRDDLLTMARPLNKGTSEAALTERASDWCAWLEALNGDTLDDEQLRALTSGKRGKGDSFHILVMDLHKTLNHMAAELSDDVVDGAHVWQLAKQDHPRVAAFMRGLNRTRPLKLDHPGLDTAATRDGERLLLQNDIGTNDAHVLVIQVQDLRITLTYSDLHRQRFGFFQNMLGEIGAQWSMPEARTSSGLNAGKAFFVGTATFDSKDEESLHRALEGIGSRIVFLIDWNRARKRLVQFVSKASAVAILSETARREAGHMAWLVAGAERLIYGAMQALGSDYFHIGDRLDQVLGAAPAEEFLIEALSLASQSTQQGHSTALIGDETRLLLVRHLQRRRDEFDLLSEHAAYCHALAEGLRDALAHGHHLKRKAADKLAERAKEWEHQADLMVMRSRSRAELQPRWRPFTGLIERADDVADYLEEATFLLSLIAEGGHEGWKGEVQEAMLRLTDEVLNATQDHVKALAIAGTLNDQSTAEDHEEFVAALWRVLNAERRCDLLLRDVRRALMRHVSDAITLNLGTEFALALERSTDALLATGFGLRKLAFSRMGGSL</sequence>
<name>A0ABV7B3M7_9GAMM</name>